<comment type="caution">
    <text evidence="2">The sequence shown here is derived from an EMBL/GenBank/DDBJ whole genome shotgun (WGS) entry which is preliminary data.</text>
</comment>
<accession>A0ABU6IWA7</accession>
<name>A0ABU6IWA7_9ACTN</name>
<dbReference type="EMBL" id="JAYMFH010000001">
    <property type="protein sequence ID" value="MEC4294105.1"/>
    <property type="molecule type" value="Genomic_DNA"/>
</dbReference>
<evidence type="ECO:0008006" key="4">
    <source>
        <dbReference type="Google" id="ProtNLM"/>
    </source>
</evidence>
<evidence type="ECO:0000313" key="2">
    <source>
        <dbReference type="EMBL" id="MEC4294105.1"/>
    </source>
</evidence>
<reference evidence="2 3" key="1">
    <citation type="submission" date="2024-01" db="EMBL/GenBank/DDBJ databases">
        <title>novel species in genus Adlercreutzia.</title>
        <authorList>
            <person name="Liu X."/>
        </authorList>
    </citation>
    <scope>NUCLEOTIDE SEQUENCE [LARGE SCALE GENOMIC DNA]</scope>
    <source>
        <strain evidence="2 3">R22</strain>
    </source>
</reference>
<dbReference type="RefSeq" id="WP_326441406.1">
    <property type="nucleotide sequence ID" value="NZ_JAYMFH010000001.1"/>
</dbReference>
<proteinExistence type="predicted"/>
<organism evidence="2 3">
    <name type="scientific">Adlercreutzia shanghongiae</name>
    <dbReference type="NCBI Taxonomy" id="3111773"/>
    <lineage>
        <taxon>Bacteria</taxon>
        <taxon>Bacillati</taxon>
        <taxon>Actinomycetota</taxon>
        <taxon>Coriobacteriia</taxon>
        <taxon>Eggerthellales</taxon>
        <taxon>Eggerthellaceae</taxon>
        <taxon>Adlercreutzia</taxon>
    </lineage>
</organism>
<evidence type="ECO:0000313" key="3">
    <source>
        <dbReference type="Proteomes" id="UP001343724"/>
    </source>
</evidence>
<dbReference type="Proteomes" id="UP001343724">
    <property type="component" value="Unassembled WGS sequence"/>
</dbReference>
<protein>
    <recommendedName>
        <fullName evidence="4">Colicin transporter</fullName>
    </recommendedName>
</protein>
<evidence type="ECO:0000256" key="1">
    <source>
        <dbReference type="SAM" id="MobiDB-lite"/>
    </source>
</evidence>
<feature type="compositionally biased region" description="Basic and acidic residues" evidence="1">
    <location>
        <begin position="197"/>
        <end position="223"/>
    </location>
</feature>
<feature type="region of interest" description="Disordered" evidence="1">
    <location>
        <begin position="197"/>
        <end position="278"/>
    </location>
</feature>
<keyword evidence="3" id="KW-1185">Reference proteome</keyword>
<sequence>MKVDKKAAIAIGAVAVVLVGVAVAFGIHAHNEEMHAIEISEYNQEAEKVAEDYREELAGLTLEDADMNHDSVLGNIQDLSRFAEAIDVDSVTYYDGSRNLYDALAQEAAAAIERDAAWMRDSYAAELAAIPTEGDDKEALANSATAAQTLADTVKTDAAVAEIWKSDEERDAFVAQCTAAADAANARIAEIEKAEAEQKAKEEAERKAAEEKAAREAAAEAEKTGYGSSSGSSDNGGSNKSSSGSSGKSSSSSSSSGSSNSSSSSSGSDDYYVDTSFEMTEEQAADWLEVSENKKKNSDE</sequence>
<feature type="compositionally biased region" description="Low complexity" evidence="1">
    <location>
        <begin position="227"/>
        <end position="270"/>
    </location>
</feature>
<gene>
    <name evidence="2" type="ORF">VJ920_02130</name>
</gene>